<dbReference type="Pfam" id="PF03323">
    <property type="entry name" value="GerA"/>
    <property type="match status" value="1"/>
</dbReference>
<name>A0A9X7W0P7_9BACL</name>
<sequence length="517" mass="57920">MSGRNLFRLFNRHRYRQSYSKAEREDLSATIDVDIRIVEQKVRSTLGDASDVIYRQINFSKQQTLLIMYVDGLVDEKALNETFLKPLVFDDQSSSSNRKTSQGALEIVTNQLVPIANVKNVRTLGEITDGLLRANVAVVAHGAHVALLAELNGWPVRAIQESYSEPSIQGPHEAFNESLRNTTALIRRRLRDTRLRIESLVVGEFSKTDVSVMYLDGVVNESVLAELHLRLHKVCLDSVLDSHYIEEFLEDSPWSPFPQVQNTERPDVVTAALLDGKIAVVVDGTPTVLLVPMIFWDGFQAPDDYYQRALYVTLIRWVRFVMHYFSMFLTPTYVALISFHPQMLPTNLLITFAASHNGVPFPVVVEAFMMELIFEGLREAGIRLPKVMGTAVSIVGGIVVGQAAVEAGIVSAPTVIVVAISEISSFTIPRYNFGFSFRIIRFFMLICAGVLGLYGIALSFVIVLAHQVNLRSFGVPYMTPLAPRNSKQLLDVFLRLPRRLRGKKPHQDDPRLKSGST</sequence>
<comment type="similarity">
    <text evidence="1">Belongs to the GerABKA family.</text>
</comment>
<evidence type="ECO:0000313" key="5">
    <source>
        <dbReference type="Proteomes" id="UP000663505"/>
    </source>
</evidence>
<feature type="transmembrane region" description="Helical" evidence="3">
    <location>
        <begin position="440"/>
        <end position="465"/>
    </location>
</feature>
<dbReference type="InterPro" id="IPR004995">
    <property type="entry name" value="Spore_Ger"/>
</dbReference>
<evidence type="ECO:0000256" key="2">
    <source>
        <dbReference type="ARBA" id="ARBA00023136"/>
    </source>
</evidence>
<evidence type="ECO:0000256" key="3">
    <source>
        <dbReference type="SAM" id="Phobius"/>
    </source>
</evidence>
<dbReference type="RefSeq" id="WP_206657892.1">
    <property type="nucleotide sequence ID" value="NZ_CP071182.1"/>
</dbReference>
<dbReference type="GO" id="GO:0016020">
    <property type="term" value="C:membrane"/>
    <property type="evidence" value="ECO:0007669"/>
    <property type="project" value="InterPro"/>
</dbReference>
<keyword evidence="3" id="KW-1133">Transmembrane helix</keyword>
<keyword evidence="5" id="KW-1185">Reference proteome</keyword>
<dbReference type="EMBL" id="CP071182">
    <property type="protein sequence ID" value="QSO48561.1"/>
    <property type="molecule type" value="Genomic_DNA"/>
</dbReference>
<accession>A0A9X7W0P7</accession>
<reference evidence="4 5" key="1">
    <citation type="submission" date="2021-02" db="EMBL/GenBank/DDBJ databases">
        <title>Alicyclobacillus curvatus sp. nov. and Alicyclobacillus mengziensis sp. nov., two acidophilic bacteria isolated from acid mine drainage.</title>
        <authorList>
            <person name="Huang Y."/>
        </authorList>
    </citation>
    <scope>NUCLEOTIDE SEQUENCE [LARGE SCALE GENOMIC DNA]</scope>
    <source>
        <strain evidence="4 5">S30H14</strain>
    </source>
</reference>
<organism evidence="4 5">
    <name type="scientific">Alicyclobacillus mengziensis</name>
    <dbReference type="NCBI Taxonomy" id="2931921"/>
    <lineage>
        <taxon>Bacteria</taxon>
        <taxon>Bacillati</taxon>
        <taxon>Bacillota</taxon>
        <taxon>Bacilli</taxon>
        <taxon>Bacillales</taxon>
        <taxon>Alicyclobacillaceae</taxon>
        <taxon>Alicyclobacillus</taxon>
    </lineage>
</organism>
<protein>
    <submittedName>
        <fullName evidence="4">Spore germination protein</fullName>
    </submittedName>
</protein>
<dbReference type="KEGG" id="afx:JZ786_06145"/>
<dbReference type="PIRSF" id="PIRSF005690">
    <property type="entry name" value="GerBA"/>
    <property type="match status" value="1"/>
</dbReference>
<evidence type="ECO:0000256" key="1">
    <source>
        <dbReference type="ARBA" id="ARBA00005278"/>
    </source>
</evidence>
<proteinExistence type="inferred from homology"/>
<keyword evidence="2 3" id="KW-0472">Membrane</keyword>
<dbReference type="InterPro" id="IPR050768">
    <property type="entry name" value="UPF0353/GerABKA_families"/>
</dbReference>
<dbReference type="PANTHER" id="PTHR22550:SF5">
    <property type="entry name" value="LEUCINE ZIPPER PROTEIN 4"/>
    <property type="match status" value="1"/>
</dbReference>
<dbReference type="Proteomes" id="UP000663505">
    <property type="component" value="Chromosome"/>
</dbReference>
<keyword evidence="3" id="KW-0812">Transmembrane</keyword>
<dbReference type="GO" id="GO:0009847">
    <property type="term" value="P:spore germination"/>
    <property type="evidence" value="ECO:0007669"/>
    <property type="project" value="InterPro"/>
</dbReference>
<dbReference type="AlphaFoldDB" id="A0A9X7W0P7"/>
<gene>
    <name evidence="4" type="ORF">JZ786_06145</name>
</gene>
<evidence type="ECO:0000313" key="4">
    <source>
        <dbReference type="EMBL" id="QSO48561.1"/>
    </source>
</evidence>
<dbReference type="PANTHER" id="PTHR22550">
    <property type="entry name" value="SPORE GERMINATION PROTEIN"/>
    <property type="match status" value="1"/>
</dbReference>